<gene>
    <name evidence="2" type="ORF">KM295_01420</name>
</gene>
<dbReference type="Pfam" id="PF13646">
    <property type="entry name" value="HEAT_2"/>
    <property type="match status" value="2"/>
</dbReference>
<dbReference type="GO" id="GO:0016491">
    <property type="term" value="F:oxidoreductase activity"/>
    <property type="evidence" value="ECO:0007669"/>
    <property type="project" value="TreeGrafter"/>
</dbReference>
<dbReference type="EMBL" id="JAHLKM010000001">
    <property type="protein sequence ID" value="MCQ4332167.1"/>
    <property type="molecule type" value="Genomic_DNA"/>
</dbReference>
<evidence type="ECO:0000313" key="2">
    <source>
        <dbReference type="EMBL" id="MCQ4332167.1"/>
    </source>
</evidence>
<dbReference type="RefSeq" id="WP_256028085.1">
    <property type="nucleotide sequence ID" value="NZ_JAHLKM010000001.1"/>
</dbReference>
<dbReference type="PANTHER" id="PTHR12697">
    <property type="entry name" value="PBS LYASE HEAT-LIKE PROTEIN"/>
    <property type="match status" value="1"/>
</dbReference>
<comment type="caution">
    <text evidence="2">The sequence shown here is derived from an EMBL/GenBank/DDBJ whole genome shotgun (WGS) entry which is preliminary data.</text>
</comment>
<dbReference type="Gene3D" id="1.25.10.10">
    <property type="entry name" value="Leucine-rich Repeat Variant"/>
    <property type="match status" value="2"/>
</dbReference>
<name>A0A9R1D5R6_9EURY</name>
<protein>
    <submittedName>
        <fullName evidence="2">HEAT repeat domain-containing protein</fullName>
    </submittedName>
</protein>
<keyword evidence="3" id="KW-1185">Reference proteome</keyword>
<evidence type="ECO:0000256" key="1">
    <source>
        <dbReference type="SAM" id="MobiDB-lite"/>
    </source>
</evidence>
<sequence length="440" mass="47731">MNSRKTDSDGSGNWLDRLEDAEFSETDERIDGSVLEPPIDGGDVPELCRLLAGADRPAIRRSAAEALGSLAGTETEYSTRLFEALRRAALGDDDPTVRAAAIDALYGHDPGEIDRLAGTIRRSLERNGEAGTEAFFRRWLAADRAGFRLVAAAAMGDIADGSVRADLEASFDDPDRRVRTRAIEAYGGIDGADAEPLAGMLRADDRMVRRAAAEALAAIGTEAALSALLPAAEADDERLRRIAVERLGGLDRKRTADVLTKAVRDRSRTVRREAIGSLIELYTDGDSVRPAEVRDRLVEGSKPAETAELADLLADVVTTRGEGDGGERPAIRRQAAWLLGEATDRTDRADVHCRLVDALDSPDEPAAEIAAAYLRRLEGEKLEAELRSASRAPDLTPEARSRAESVLDSIKRNAAAEIESRSIEYTYVRRPDDYTEKHGD</sequence>
<dbReference type="InterPro" id="IPR011989">
    <property type="entry name" value="ARM-like"/>
</dbReference>
<accession>A0A9R1D5R6</accession>
<organism evidence="2 3">
    <name type="scientific">Natronomonas aquatica</name>
    <dbReference type="NCBI Taxonomy" id="2841590"/>
    <lineage>
        <taxon>Archaea</taxon>
        <taxon>Methanobacteriati</taxon>
        <taxon>Methanobacteriota</taxon>
        <taxon>Stenosarchaea group</taxon>
        <taxon>Halobacteria</taxon>
        <taxon>Halobacteriales</taxon>
        <taxon>Natronomonadaceae</taxon>
        <taxon>Natronomonas</taxon>
    </lineage>
</organism>
<feature type="compositionally biased region" description="Basic and acidic residues" evidence="1">
    <location>
        <begin position="397"/>
        <end position="407"/>
    </location>
</feature>
<dbReference type="SMART" id="SM00567">
    <property type="entry name" value="EZ_HEAT"/>
    <property type="match status" value="6"/>
</dbReference>
<dbReference type="InterPro" id="IPR016024">
    <property type="entry name" value="ARM-type_fold"/>
</dbReference>
<reference evidence="2" key="1">
    <citation type="journal article" date="2023" name="Front. Microbiol.">
        <title>Genomic-based phylogenetic and metabolic analyses of the genus Natronomonas, and description of Natronomonas aquatica sp. nov.</title>
        <authorList>
            <person name="Garcia-Roldan A."/>
            <person name="Duran-Viseras A."/>
            <person name="de la Haba R.R."/>
            <person name="Corral P."/>
            <person name="Sanchez-Porro C."/>
            <person name="Ventosa A."/>
        </authorList>
    </citation>
    <scope>NUCLEOTIDE SEQUENCE</scope>
    <source>
        <strain evidence="2">F2-12</strain>
    </source>
</reference>
<evidence type="ECO:0000313" key="3">
    <source>
        <dbReference type="Proteomes" id="UP001139494"/>
    </source>
</evidence>
<feature type="region of interest" description="Disordered" evidence="1">
    <location>
        <begin position="1"/>
        <end position="38"/>
    </location>
</feature>
<dbReference type="Proteomes" id="UP001139494">
    <property type="component" value="Unassembled WGS sequence"/>
</dbReference>
<feature type="compositionally biased region" description="Basic and acidic residues" evidence="1">
    <location>
        <begin position="16"/>
        <end position="31"/>
    </location>
</feature>
<dbReference type="SUPFAM" id="SSF48371">
    <property type="entry name" value="ARM repeat"/>
    <property type="match status" value="1"/>
</dbReference>
<dbReference type="AlphaFoldDB" id="A0A9R1D5R6"/>
<dbReference type="InterPro" id="IPR004155">
    <property type="entry name" value="PBS_lyase_HEAT"/>
</dbReference>
<dbReference type="PANTHER" id="PTHR12697:SF5">
    <property type="entry name" value="DEOXYHYPUSINE HYDROXYLASE"/>
    <property type="match status" value="1"/>
</dbReference>
<feature type="region of interest" description="Disordered" evidence="1">
    <location>
        <begin position="386"/>
        <end position="407"/>
    </location>
</feature>
<proteinExistence type="predicted"/>